<evidence type="ECO:0000313" key="3">
    <source>
        <dbReference type="Proteomes" id="UP000694405"/>
    </source>
</evidence>
<sequence>MSHGCWVTQLWGSPGVVLMSVPAALFPCGAVEEQDRGVRPGLCEEQQLPAGIPAAALSCRGPGEGSGAAPLPGATLRLVCGGGMGPLARGAPRGSCDSFPVDLLWPAAVPGHRSLVHGLRPCPWLCPPRWASRVE</sequence>
<keyword evidence="3" id="KW-1185">Reference proteome</keyword>
<dbReference type="AlphaFoldDB" id="A0A8V5FGD3"/>
<reference evidence="2" key="3">
    <citation type="submission" date="2025-09" db="UniProtKB">
        <authorList>
            <consortium name="Ensembl"/>
        </authorList>
    </citation>
    <scope>IDENTIFICATION</scope>
</reference>
<reference evidence="2" key="2">
    <citation type="submission" date="2025-08" db="UniProtKB">
        <authorList>
            <consortium name="Ensembl"/>
        </authorList>
    </citation>
    <scope>IDENTIFICATION</scope>
</reference>
<evidence type="ECO:0000256" key="1">
    <source>
        <dbReference type="SAM" id="SignalP"/>
    </source>
</evidence>
<organism evidence="2 3">
    <name type="scientific">Melopsittacus undulatus</name>
    <name type="common">Budgerigar</name>
    <name type="synonym">Psittacus undulatus</name>
    <dbReference type="NCBI Taxonomy" id="13146"/>
    <lineage>
        <taxon>Eukaryota</taxon>
        <taxon>Metazoa</taxon>
        <taxon>Chordata</taxon>
        <taxon>Craniata</taxon>
        <taxon>Vertebrata</taxon>
        <taxon>Euteleostomi</taxon>
        <taxon>Archelosauria</taxon>
        <taxon>Archosauria</taxon>
        <taxon>Dinosauria</taxon>
        <taxon>Saurischia</taxon>
        <taxon>Theropoda</taxon>
        <taxon>Coelurosauria</taxon>
        <taxon>Aves</taxon>
        <taxon>Neognathae</taxon>
        <taxon>Neoaves</taxon>
        <taxon>Telluraves</taxon>
        <taxon>Australaves</taxon>
        <taxon>Psittaciformes</taxon>
        <taxon>Psittaculidae</taxon>
        <taxon>Melopsittacus</taxon>
    </lineage>
</organism>
<name>A0A8V5FGD3_MELUD</name>
<protein>
    <recommendedName>
        <fullName evidence="4">Secreted protein</fullName>
    </recommendedName>
</protein>
<evidence type="ECO:0008006" key="4">
    <source>
        <dbReference type="Google" id="ProtNLM"/>
    </source>
</evidence>
<keyword evidence="1" id="KW-0732">Signal</keyword>
<feature type="chain" id="PRO_5046883159" description="Secreted protein" evidence="1">
    <location>
        <begin position="20"/>
        <end position="135"/>
    </location>
</feature>
<dbReference type="Ensembl" id="ENSMUNT00000030674.1">
    <property type="protein sequence ID" value="ENSMUNP00000026428.1"/>
    <property type="gene ID" value="ENSMUNG00000021709.1"/>
</dbReference>
<evidence type="ECO:0000313" key="2">
    <source>
        <dbReference type="Ensembl" id="ENSMUNP00000026428.1"/>
    </source>
</evidence>
<dbReference type="Proteomes" id="UP000694405">
    <property type="component" value="Chromosome 7"/>
</dbReference>
<proteinExistence type="predicted"/>
<feature type="signal peptide" evidence="1">
    <location>
        <begin position="1"/>
        <end position="19"/>
    </location>
</feature>
<reference evidence="2" key="1">
    <citation type="submission" date="2020-03" db="EMBL/GenBank/DDBJ databases">
        <title>Melopsittacus undulatus (budgerigar) genome, bMelUnd1, maternal haplotype with Z.</title>
        <authorList>
            <person name="Gedman G."/>
            <person name="Mountcastle J."/>
            <person name="Haase B."/>
            <person name="Formenti G."/>
            <person name="Wright T."/>
            <person name="Apodaca J."/>
            <person name="Pelan S."/>
            <person name="Chow W."/>
            <person name="Rhie A."/>
            <person name="Howe K."/>
            <person name="Fedrigo O."/>
            <person name="Jarvis E.D."/>
        </authorList>
    </citation>
    <scope>NUCLEOTIDE SEQUENCE [LARGE SCALE GENOMIC DNA]</scope>
</reference>
<accession>A0A8V5FGD3</accession>